<evidence type="ECO:0000256" key="2">
    <source>
        <dbReference type="ARBA" id="ARBA00023242"/>
    </source>
</evidence>
<keyword evidence="5" id="KW-1185">Reference proteome</keyword>
<dbReference type="AlphaFoldDB" id="A0AAV9NPY7"/>
<accession>A0AAV9NPY7</accession>
<dbReference type="EMBL" id="JAVRRD010000003">
    <property type="protein sequence ID" value="KAK5061185.1"/>
    <property type="molecule type" value="Genomic_DNA"/>
</dbReference>
<evidence type="ECO:0000256" key="1">
    <source>
        <dbReference type="ARBA" id="ARBA00004123"/>
    </source>
</evidence>
<reference evidence="4 5" key="1">
    <citation type="submission" date="2023-08" db="EMBL/GenBank/DDBJ databases">
        <title>Black Yeasts Isolated from many extreme environments.</title>
        <authorList>
            <person name="Coleine C."/>
            <person name="Stajich J.E."/>
            <person name="Selbmann L."/>
        </authorList>
    </citation>
    <scope>NUCLEOTIDE SEQUENCE [LARGE SCALE GENOMIC DNA]</scope>
    <source>
        <strain evidence="4 5">CCFEE 5792</strain>
    </source>
</reference>
<keyword evidence="2" id="KW-0539">Nucleus</keyword>
<feature type="domain" description="ELYS-like" evidence="3">
    <location>
        <begin position="39"/>
        <end position="254"/>
    </location>
</feature>
<sequence>MILDWHNFDAVFQQKPDYALDQKTVENILRHRREFGDELFFDRIWKSIGLTQPSRKNYPARSNQDLRNVWSKIVQSPAPDEQKLALLYYVLLDCRGITGVDNVFVRRTYLPQKYQLLVQGLWELDHSQFSKALEHLTDPSLALPFADEVLLSLLKHPRCEPALATAFYITVSPPLRDPKTVDAYFDLLSSNNLPEAYYFAKRQDKLNHKSLFEKLVATVHQEKGGQLRATRATILVGLPFSSEEDAWFEDFLLRGKGTKFPGAKDTVMVRRLATGKSVSAVTENTMLNRLKGENIDGVSWETIRRSIAEAAPS</sequence>
<evidence type="ECO:0000313" key="5">
    <source>
        <dbReference type="Proteomes" id="UP001358417"/>
    </source>
</evidence>
<evidence type="ECO:0000259" key="3">
    <source>
        <dbReference type="Pfam" id="PF13934"/>
    </source>
</evidence>
<evidence type="ECO:0000313" key="4">
    <source>
        <dbReference type="EMBL" id="KAK5061185.1"/>
    </source>
</evidence>
<organism evidence="4 5">
    <name type="scientific">Exophiala bonariae</name>
    <dbReference type="NCBI Taxonomy" id="1690606"/>
    <lineage>
        <taxon>Eukaryota</taxon>
        <taxon>Fungi</taxon>
        <taxon>Dikarya</taxon>
        <taxon>Ascomycota</taxon>
        <taxon>Pezizomycotina</taxon>
        <taxon>Eurotiomycetes</taxon>
        <taxon>Chaetothyriomycetidae</taxon>
        <taxon>Chaetothyriales</taxon>
        <taxon>Herpotrichiellaceae</taxon>
        <taxon>Exophiala</taxon>
    </lineage>
</organism>
<comment type="subcellular location">
    <subcellularLocation>
        <location evidence="1">Nucleus</location>
    </subcellularLocation>
</comment>
<protein>
    <recommendedName>
        <fullName evidence="3">ELYS-like domain-containing protein</fullName>
    </recommendedName>
</protein>
<dbReference type="Proteomes" id="UP001358417">
    <property type="component" value="Unassembled WGS sequence"/>
</dbReference>
<gene>
    <name evidence="4" type="ORF">LTR84_007727</name>
</gene>
<dbReference type="GO" id="GO:0005634">
    <property type="term" value="C:nucleus"/>
    <property type="evidence" value="ECO:0007669"/>
    <property type="project" value="UniProtKB-SubCell"/>
</dbReference>
<dbReference type="Pfam" id="PF13934">
    <property type="entry name" value="ELYS"/>
    <property type="match status" value="1"/>
</dbReference>
<dbReference type="RefSeq" id="XP_064710282.1">
    <property type="nucleotide sequence ID" value="XM_064851279.1"/>
</dbReference>
<name>A0AAV9NPY7_9EURO</name>
<comment type="caution">
    <text evidence="4">The sequence shown here is derived from an EMBL/GenBank/DDBJ whole genome shotgun (WGS) entry which is preliminary data.</text>
</comment>
<dbReference type="InterPro" id="IPR025151">
    <property type="entry name" value="ELYS_dom"/>
</dbReference>
<dbReference type="GeneID" id="89975892"/>
<proteinExistence type="predicted"/>